<dbReference type="EMBL" id="CAJVPT010001883">
    <property type="protein sequence ID" value="CAG8470368.1"/>
    <property type="molecule type" value="Genomic_DNA"/>
</dbReference>
<proteinExistence type="predicted"/>
<name>A0ACA9KFB9_9GLOM</name>
<reference evidence="1" key="1">
    <citation type="submission" date="2021-06" db="EMBL/GenBank/DDBJ databases">
        <authorList>
            <person name="Kallberg Y."/>
            <person name="Tangrot J."/>
            <person name="Rosling A."/>
        </authorList>
    </citation>
    <scope>NUCLEOTIDE SEQUENCE</scope>
    <source>
        <strain evidence="1">CL356</strain>
    </source>
</reference>
<gene>
    <name evidence="1" type="ORF">ACOLOM_LOCUS1562</name>
</gene>
<dbReference type="Proteomes" id="UP000789525">
    <property type="component" value="Unassembled WGS sequence"/>
</dbReference>
<accession>A0ACA9KFB9</accession>
<protein>
    <submittedName>
        <fullName evidence="1">9163_t:CDS:1</fullName>
    </submittedName>
</protein>
<organism evidence="1 2">
    <name type="scientific">Acaulospora colombiana</name>
    <dbReference type="NCBI Taxonomy" id="27376"/>
    <lineage>
        <taxon>Eukaryota</taxon>
        <taxon>Fungi</taxon>
        <taxon>Fungi incertae sedis</taxon>
        <taxon>Mucoromycota</taxon>
        <taxon>Glomeromycotina</taxon>
        <taxon>Glomeromycetes</taxon>
        <taxon>Diversisporales</taxon>
        <taxon>Acaulosporaceae</taxon>
        <taxon>Acaulospora</taxon>
    </lineage>
</organism>
<evidence type="ECO:0000313" key="2">
    <source>
        <dbReference type="Proteomes" id="UP000789525"/>
    </source>
</evidence>
<evidence type="ECO:0000313" key="1">
    <source>
        <dbReference type="EMBL" id="CAG8470368.1"/>
    </source>
</evidence>
<keyword evidence="2" id="KW-1185">Reference proteome</keyword>
<comment type="caution">
    <text evidence="1">The sequence shown here is derived from an EMBL/GenBank/DDBJ whole genome shotgun (WGS) entry which is preliminary data.</text>
</comment>
<sequence>MSTHKEQRVILNVGGIKYETYRSTLTAYPSTMLGTMFQERNSSLLHPTDGVNEYFFDRNGHAFRFIIEFYRTGRILWEDPYTTVGGLINPTNVSRNELHEEIEYFRIPCDINVDYKRLKFKKRPAEVIDVFVNVLESFIDLALQEWHGDVKIYLYEDAISFKAFLDNEEVSNNHSFIDQNNFGVFKKMGYRVLKSFAKDIANYFKKLIPGLVWDCHHFDRQIPQVTLPHFSLKISFGDRYSKELLESTNLYSNLKIMDNENDEN</sequence>